<protein>
    <recommendedName>
        <fullName evidence="3">Tail fiber protein</fullName>
    </recommendedName>
</protein>
<name>A0A857JBP7_9BURK</name>
<dbReference type="RefSeq" id="WP_160553936.1">
    <property type="nucleotide sequence ID" value="NZ_CP047650.1"/>
</dbReference>
<sequence length="282" mass="29176">MALPTDAALFPAGPLLPATAKSLSRAWLAANRDILGEMTSKLTVQQSLGIGGRNKFINGNFAINQRGMGTGVTLAAGQYGHDRWKAGSAGCQYTTAPNGTDTDLNITSGALVQVVEAGSVEPGTYCVSWEGSAQLYLGGTSYASSPYILSNVPGGGSIGFQFSTGSLGRVQLELASAPTPFERRALGIELALCQRYYETGKLLLGGAYPSGGVGAQAYGEAQFKVTKRAVPTMTQLAASSSANVQSNAFTSTTTSSASVFCTHDVNPGNFSLSLYWAASAEL</sequence>
<organism evidence="1 2">
    <name type="scientific">Xylophilus rhododendri</name>
    <dbReference type="NCBI Taxonomy" id="2697032"/>
    <lineage>
        <taxon>Bacteria</taxon>
        <taxon>Pseudomonadati</taxon>
        <taxon>Pseudomonadota</taxon>
        <taxon>Betaproteobacteria</taxon>
        <taxon>Burkholderiales</taxon>
        <taxon>Xylophilus</taxon>
    </lineage>
</organism>
<dbReference type="Proteomes" id="UP000464787">
    <property type="component" value="Chromosome"/>
</dbReference>
<evidence type="ECO:0008006" key="3">
    <source>
        <dbReference type="Google" id="ProtNLM"/>
    </source>
</evidence>
<proteinExistence type="predicted"/>
<dbReference type="KEGG" id="xyk:GT347_20360"/>
<reference evidence="1 2" key="1">
    <citation type="submission" date="2020-01" db="EMBL/GenBank/DDBJ databases">
        <title>Genome sequencing of strain KACC 21265.</title>
        <authorList>
            <person name="Heo J."/>
            <person name="Kim S.-J."/>
            <person name="Kim J.-S."/>
            <person name="Hong S.-B."/>
            <person name="Kwon S.-W."/>
        </authorList>
    </citation>
    <scope>NUCLEOTIDE SEQUENCE [LARGE SCALE GENOMIC DNA]</scope>
    <source>
        <strain evidence="1 2">KACC 21265</strain>
    </source>
</reference>
<keyword evidence="2" id="KW-1185">Reference proteome</keyword>
<evidence type="ECO:0000313" key="1">
    <source>
        <dbReference type="EMBL" id="QHJ00126.1"/>
    </source>
</evidence>
<evidence type="ECO:0000313" key="2">
    <source>
        <dbReference type="Proteomes" id="UP000464787"/>
    </source>
</evidence>
<accession>A0A857JBP7</accession>
<dbReference type="EMBL" id="CP047650">
    <property type="protein sequence ID" value="QHJ00126.1"/>
    <property type="molecule type" value="Genomic_DNA"/>
</dbReference>
<dbReference type="AlphaFoldDB" id="A0A857JBP7"/>
<gene>
    <name evidence="1" type="ORF">GT347_20360</name>
</gene>